<evidence type="ECO:0000313" key="1">
    <source>
        <dbReference type="EMBL" id="SDN42197.1"/>
    </source>
</evidence>
<proteinExistence type="predicted"/>
<sequence>MATNKVPQGPFYYPNPLDKRERMYVRENEDGQIEFRLWHRDYPHVWEEHGWLDLEIIKNAVKLYKGKDNPLKLYDIVVAKAVLKDWKKEE</sequence>
<dbReference type="AlphaFoldDB" id="A0A1H0B977"/>
<dbReference type="EMBL" id="FNIN01000002">
    <property type="protein sequence ID" value="SDN42197.1"/>
    <property type="molecule type" value="Genomic_DNA"/>
</dbReference>
<reference evidence="1 2" key="1">
    <citation type="submission" date="2016-10" db="EMBL/GenBank/DDBJ databases">
        <authorList>
            <person name="de Groot N.N."/>
        </authorList>
    </citation>
    <scope>NUCLEOTIDE SEQUENCE [LARGE SCALE GENOMIC DNA]</scope>
    <source>
        <strain evidence="1 2">DSM 15269</strain>
    </source>
</reference>
<name>A0A1H0B977_9BACT</name>
<protein>
    <submittedName>
        <fullName evidence="1">Uncharacterized protein</fullName>
    </submittedName>
</protein>
<dbReference type="Proteomes" id="UP000199602">
    <property type="component" value="Unassembled WGS sequence"/>
</dbReference>
<dbReference type="STRING" id="206665.SAMN04488516_10286"/>
<accession>A0A1H0B977</accession>
<organism evidence="1 2">
    <name type="scientific">Desulfonauticus submarinus</name>
    <dbReference type="NCBI Taxonomy" id="206665"/>
    <lineage>
        <taxon>Bacteria</taxon>
        <taxon>Pseudomonadati</taxon>
        <taxon>Thermodesulfobacteriota</taxon>
        <taxon>Desulfovibrionia</taxon>
        <taxon>Desulfovibrionales</taxon>
        <taxon>Desulfonauticaceae</taxon>
        <taxon>Desulfonauticus</taxon>
    </lineage>
</organism>
<keyword evidence="2" id="KW-1185">Reference proteome</keyword>
<dbReference type="RefSeq" id="WP_234970935.1">
    <property type="nucleotide sequence ID" value="NZ_FNIN01000002.1"/>
</dbReference>
<evidence type="ECO:0000313" key="2">
    <source>
        <dbReference type="Proteomes" id="UP000199602"/>
    </source>
</evidence>
<gene>
    <name evidence="1" type="ORF">SAMN04488516_10286</name>
</gene>